<protein>
    <recommendedName>
        <fullName evidence="2">Segregation and condensation protein A</fullName>
    </recommendedName>
</protein>
<dbReference type="SUPFAM" id="SSF46785">
    <property type="entry name" value="Winged helix' DNA-binding domain"/>
    <property type="match status" value="1"/>
</dbReference>
<dbReference type="STRING" id="70996.SE18_13205"/>
<comment type="caution">
    <text evidence="3">The sequence shown here is derived from an EMBL/GenBank/DDBJ whole genome shotgun (WGS) entry which is preliminary data.</text>
</comment>
<gene>
    <name evidence="3" type="ORF">SE18_13205</name>
</gene>
<evidence type="ECO:0000313" key="3">
    <source>
        <dbReference type="EMBL" id="KPL85877.1"/>
    </source>
</evidence>
<dbReference type="GO" id="GO:0007059">
    <property type="term" value="P:chromosome segregation"/>
    <property type="evidence" value="ECO:0007669"/>
    <property type="project" value="UniProtKB-KW"/>
</dbReference>
<organism evidence="3 4">
    <name type="scientific">Herpetosiphon geysericola</name>
    <dbReference type="NCBI Taxonomy" id="70996"/>
    <lineage>
        <taxon>Bacteria</taxon>
        <taxon>Bacillati</taxon>
        <taxon>Chloroflexota</taxon>
        <taxon>Chloroflexia</taxon>
        <taxon>Herpetosiphonales</taxon>
        <taxon>Herpetosiphonaceae</taxon>
        <taxon>Herpetosiphon</taxon>
    </lineage>
</organism>
<dbReference type="Pfam" id="PF02616">
    <property type="entry name" value="SMC_ScpA"/>
    <property type="match status" value="1"/>
</dbReference>
<name>A0A0P6Y208_9CHLR</name>
<evidence type="ECO:0000256" key="1">
    <source>
        <dbReference type="ARBA" id="ARBA00022829"/>
    </source>
</evidence>
<reference evidence="3 4" key="1">
    <citation type="submission" date="2015-07" db="EMBL/GenBank/DDBJ databases">
        <title>Whole genome sequence of Herpetosiphon geysericola DSM 7119.</title>
        <authorList>
            <person name="Hemp J."/>
            <person name="Ward L.M."/>
            <person name="Pace L.A."/>
            <person name="Fischer W.W."/>
        </authorList>
    </citation>
    <scope>NUCLEOTIDE SEQUENCE [LARGE SCALE GENOMIC DNA]</scope>
    <source>
        <strain evidence="3 4">DSM 7119</strain>
    </source>
</reference>
<keyword evidence="4" id="KW-1185">Reference proteome</keyword>
<dbReference type="PANTHER" id="PTHR33969:SF2">
    <property type="entry name" value="SEGREGATION AND CONDENSATION PROTEIN A"/>
    <property type="match status" value="1"/>
</dbReference>
<dbReference type="Gene3D" id="6.10.250.2410">
    <property type="match status" value="1"/>
</dbReference>
<dbReference type="EMBL" id="LGKP01000022">
    <property type="protein sequence ID" value="KPL85877.1"/>
    <property type="molecule type" value="Genomic_DNA"/>
</dbReference>
<dbReference type="AlphaFoldDB" id="A0A0P6Y208"/>
<dbReference type="InterPro" id="IPR036390">
    <property type="entry name" value="WH_DNA-bd_sf"/>
</dbReference>
<dbReference type="Proteomes" id="UP000050277">
    <property type="component" value="Unassembled WGS sequence"/>
</dbReference>
<dbReference type="PATRIC" id="fig|70996.4.peg.3260"/>
<dbReference type="PANTHER" id="PTHR33969">
    <property type="entry name" value="SEGREGATION AND CONDENSATION PROTEIN A"/>
    <property type="match status" value="1"/>
</dbReference>
<evidence type="ECO:0000313" key="4">
    <source>
        <dbReference type="Proteomes" id="UP000050277"/>
    </source>
</evidence>
<dbReference type="InterPro" id="IPR003768">
    <property type="entry name" value="ScpA"/>
</dbReference>
<dbReference type="OrthoDB" id="9811016at2"/>
<proteinExistence type="predicted"/>
<evidence type="ECO:0000256" key="2">
    <source>
        <dbReference type="ARBA" id="ARBA00044777"/>
    </source>
</evidence>
<dbReference type="Gene3D" id="1.10.10.580">
    <property type="entry name" value="Structural maintenance of chromosome 1. Chain E"/>
    <property type="match status" value="1"/>
</dbReference>
<keyword evidence="1" id="KW-0159">Chromosome partition</keyword>
<dbReference type="InterPro" id="IPR023093">
    <property type="entry name" value="ScpA-like_C"/>
</dbReference>
<sequence length="264" mass="29724">MPLASHHPYTLQLPEFAGPLDLLLRLIEREELAITAISLATVADQYLAHVRAMSDPDPLTVADFLALAAQLLLIKSRALLPRREPPPAPPEEDVAEQLAQRLREYQQFKQAASKLREWESAGLRVWERVALPPQPDLPAPQLAAHKLSALVNALSRRLSLIERETPPIPIPKAKVITIAEMAELIGERLQRQQYVAFDDLLSLATTRSEVIVALWTVLELAKREIINVEQDELFDLINLSRGERFGERLTESMQDETESMKDEG</sequence>
<accession>A0A0P6Y208</accession>